<accession>A0A9P6DP67</accession>
<dbReference type="Gene3D" id="3.40.50.10190">
    <property type="entry name" value="BRCT domain"/>
    <property type="match status" value="1"/>
</dbReference>
<gene>
    <name evidence="2" type="ORF">BS47DRAFT_135675</name>
</gene>
<organism evidence="2 3">
    <name type="scientific">Hydnum rufescens UP504</name>
    <dbReference type="NCBI Taxonomy" id="1448309"/>
    <lineage>
        <taxon>Eukaryota</taxon>
        <taxon>Fungi</taxon>
        <taxon>Dikarya</taxon>
        <taxon>Basidiomycota</taxon>
        <taxon>Agaricomycotina</taxon>
        <taxon>Agaricomycetes</taxon>
        <taxon>Cantharellales</taxon>
        <taxon>Hydnaceae</taxon>
        <taxon>Hydnum</taxon>
    </lineage>
</organism>
<reference evidence="2" key="1">
    <citation type="journal article" date="2020" name="Nat. Commun.">
        <title>Large-scale genome sequencing of mycorrhizal fungi provides insights into the early evolution of symbiotic traits.</title>
        <authorList>
            <person name="Miyauchi S."/>
            <person name="Kiss E."/>
            <person name="Kuo A."/>
            <person name="Drula E."/>
            <person name="Kohler A."/>
            <person name="Sanchez-Garcia M."/>
            <person name="Morin E."/>
            <person name="Andreopoulos B."/>
            <person name="Barry K.W."/>
            <person name="Bonito G."/>
            <person name="Buee M."/>
            <person name="Carver A."/>
            <person name="Chen C."/>
            <person name="Cichocki N."/>
            <person name="Clum A."/>
            <person name="Culley D."/>
            <person name="Crous P.W."/>
            <person name="Fauchery L."/>
            <person name="Girlanda M."/>
            <person name="Hayes R.D."/>
            <person name="Keri Z."/>
            <person name="LaButti K."/>
            <person name="Lipzen A."/>
            <person name="Lombard V."/>
            <person name="Magnuson J."/>
            <person name="Maillard F."/>
            <person name="Murat C."/>
            <person name="Nolan M."/>
            <person name="Ohm R.A."/>
            <person name="Pangilinan J."/>
            <person name="Pereira M.F."/>
            <person name="Perotto S."/>
            <person name="Peter M."/>
            <person name="Pfister S."/>
            <person name="Riley R."/>
            <person name="Sitrit Y."/>
            <person name="Stielow J.B."/>
            <person name="Szollosi G."/>
            <person name="Zifcakova L."/>
            <person name="Stursova M."/>
            <person name="Spatafora J.W."/>
            <person name="Tedersoo L."/>
            <person name="Vaario L.M."/>
            <person name="Yamada A."/>
            <person name="Yan M."/>
            <person name="Wang P."/>
            <person name="Xu J."/>
            <person name="Bruns T."/>
            <person name="Baldrian P."/>
            <person name="Vilgalys R."/>
            <person name="Dunand C."/>
            <person name="Henrissat B."/>
            <person name="Grigoriev I.V."/>
            <person name="Hibbett D."/>
            <person name="Nagy L.G."/>
            <person name="Martin F.M."/>
        </authorList>
    </citation>
    <scope>NUCLEOTIDE SEQUENCE</scope>
    <source>
        <strain evidence="2">UP504</strain>
    </source>
</reference>
<feature type="region of interest" description="Disordered" evidence="1">
    <location>
        <begin position="57"/>
        <end position="147"/>
    </location>
</feature>
<dbReference type="SUPFAM" id="SSF52113">
    <property type="entry name" value="BRCT domain"/>
    <property type="match status" value="1"/>
</dbReference>
<evidence type="ECO:0000313" key="2">
    <source>
        <dbReference type="EMBL" id="KAF9509691.1"/>
    </source>
</evidence>
<evidence type="ECO:0000256" key="1">
    <source>
        <dbReference type="SAM" id="MobiDB-lite"/>
    </source>
</evidence>
<keyword evidence="3" id="KW-1185">Reference proteome</keyword>
<dbReference type="AlphaFoldDB" id="A0A9P6DP67"/>
<name>A0A9P6DP67_9AGAM</name>
<dbReference type="InterPro" id="IPR036420">
    <property type="entry name" value="BRCT_dom_sf"/>
</dbReference>
<dbReference type="Proteomes" id="UP000886523">
    <property type="component" value="Unassembled WGS sequence"/>
</dbReference>
<comment type="caution">
    <text evidence="2">The sequence shown here is derived from an EMBL/GenBank/DDBJ whole genome shotgun (WGS) entry which is preliminary data.</text>
</comment>
<protein>
    <submittedName>
        <fullName evidence="2">Uncharacterized protein</fullName>
    </submittedName>
</protein>
<dbReference type="EMBL" id="MU129030">
    <property type="protein sequence ID" value="KAF9509691.1"/>
    <property type="molecule type" value="Genomic_DNA"/>
</dbReference>
<evidence type="ECO:0000313" key="3">
    <source>
        <dbReference type="Proteomes" id="UP000886523"/>
    </source>
</evidence>
<dbReference type="OrthoDB" id="10249888at2759"/>
<sequence>MLSHMDGKYYSCNRDEDRGEQRPGAHVVRPQWHWGCVSQWQRMPEAPYEAMLHAMDPVGAQRPGPSPSGASFPLLSADPVDGSSYNGPSSPPRPGPTVGAVAESGSNFAPGCSSLTSSSEVEGNEFLGSGGKGLIGIEPALIGQPLT</sequence>
<proteinExistence type="predicted"/>